<sequence>MMIAALSLVGTILLYMLSKRLYRYKPVLLLSPLIVTPAVLVVVLVSTGTTFDSYNSGAHWLSDMLQPATIAFAIPLSKHFNLIKKHAAEILVSVLAGSAVAVASSLWMAEALHMNDQLIYSLLPHSVTTPIAMSVSQTIGGIPTITAVAVMMTGIFGSIIGPTVIRMCRIHNDIARGVLLGTSSHGAGTSKAFEFSSVSGTVSSISMILAAVITLLVAPWMLAAVF</sequence>
<dbReference type="EMBL" id="CP027059">
    <property type="protein sequence ID" value="UQZ84730.1"/>
    <property type="molecule type" value="Genomic_DNA"/>
</dbReference>
<dbReference type="Pfam" id="PF04172">
    <property type="entry name" value="LrgB"/>
    <property type="match status" value="1"/>
</dbReference>
<evidence type="ECO:0000313" key="6">
    <source>
        <dbReference type="EMBL" id="UQZ84730.1"/>
    </source>
</evidence>
<keyword evidence="7" id="KW-1185">Reference proteome</keyword>
<feature type="transmembrane region" description="Helical" evidence="5">
    <location>
        <begin position="87"/>
        <end position="108"/>
    </location>
</feature>
<reference evidence="6" key="2">
    <citation type="journal article" date="2021" name="J Anim Sci Technol">
        <title>Complete genome sequence of Paenibacillus konkukensis sp. nov. SK3146 as a potential probiotic strain.</title>
        <authorList>
            <person name="Jung H.I."/>
            <person name="Park S."/>
            <person name="Niu K.M."/>
            <person name="Lee S.W."/>
            <person name="Kothari D."/>
            <person name="Yi K.J."/>
            <person name="Kim S.K."/>
        </authorList>
    </citation>
    <scope>NUCLEOTIDE SEQUENCE</scope>
    <source>
        <strain evidence="6">SK3146</strain>
    </source>
</reference>
<gene>
    <name evidence="6" type="primary">yohK_2</name>
    <name evidence="6" type="ORF">SK3146_03985</name>
</gene>
<proteinExistence type="predicted"/>
<evidence type="ECO:0000256" key="4">
    <source>
        <dbReference type="ARBA" id="ARBA00023136"/>
    </source>
</evidence>
<organism evidence="6 7">
    <name type="scientific">Paenibacillus konkukensis</name>
    <dbReference type="NCBI Taxonomy" id="2020716"/>
    <lineage>
        <taxon>Bacteria</taxon>
        <taxon>Bacillati</taxon>
        <taxon>Bacillota</taxon>
        <taxon>Bacilli</taxon>
        <taxon>Bacillales</taxon>
        <taxon>Paenibacillaceae</taxon>
        <taxon>Paenibacillus</taxon>
    </lineage>
</organism>
<feature type="transmembrane region" description="Helical" evidence="5">
    <location>
        <begin position="142"/>
        <end position="165"/>
    </location>
</feature>
<evidence type="ECO:0000313" key="7">
    <source>
        <dbReference type="Proteomes" id="UP001057134"/>
    </source>
</evidence>
<evidence type="ECO:0000256" key="5">
    <source>
        <dbReference type="SAM" id="Phobius"/>
    </source>
</evidence>
<dbReference type="InterPro" id="IPR007300">
    <property type="entry name" value="CidB/LrgB"/>
</dbReference>
<evidence type="ECO:0000256" key="3">
    <source>
        <dbReference type="ARBA" id="ARBA00022989"/>
    </source>
</evidence>
<dbReference type="RefSeq" id="WP_249860467.1">
    <property type="nucleotide sequence ID" value="NZ_CP027059.1"/>
</dbReference>
<feature type="transmembrane region" description="Helical" evidence="5">
    <location>
        <begin position="201"/>
        <end position="222"/>
    </location>
</feature>
<name>A0ABY4RS18_9BACL</name>
<accession>A0ABY4RS18</accession>
<dbReference type="PANTHER" id="PTHR30249:SF3">
    <property type="entry name" value="MUREIN HYDROLASE EXPORT REGULATOR"/>
    <property type="match status" value="1"/>
</dbReference>
<evidence type="ECO:0000256" key="2">
    <source>
        <dbReference type="ARBA" id="ARBA00022692"/>
    </source>
</evidence>
<keyword evidence="4 5" id="KW-0472">Membrane</keyword>
<comment type="subcellular location">
    <subcellularLocation>
        <location evidence="1">Membrane</location>
        <topology evidence="1">Multi-pass membrane protein</topology>
    </subcellularLocation>
</comment>
<protein>
    <submittedName>
        <fullName evidence="6">Inner membrane protein YohK</fullName>
    </submittedName>
</protein>
<feature type="transmembrane region" description="Helical" evidence="5">
    <location>
        <begin position="28"/>
        <end position="46"/>
    </location>
</feature>
<keyword evidence="2 5" id="KW-0812">Transmembrane</keyword>
<keyword evidence="3 5" id="KW-1133">Transmembrane helix</keyword>
<evidence type="ECO:0000256" key="1">
    <source>
        <dbReference type="ARBA" id="ARBA00004141"/>
    </source>
</evidence>
<dbReference type="Proteomes" id="UP001057134">
    <property type="component" value="Chromosome"/>
</dbReference>
<reference evidence="6" key="1">
    <citation type="submission" date="2018-02" db="EMBL/GenBank/DDBJ databases">
        <authorList>
            <person name="Kim S.-K."/>
            <person name="Jung H.-I."/>
            <person name="Lee S.-W."/>
        </authorList>
    </citation>
    <scope>NUCLEOTIDE SEQUENCE</scope>
    <source>
        <strain evidence="6">SK3146</strain>
    </source>
</reference>
<dbReference type="PANTHER" id="PTHR30249">
    <property type="entry name" value="PUTATIVE SEROTONIN TRANSPORTER"/>
    <property type="match status" value="1"/>
</dbReference>